<dbReference type="OMA" id="SARHIDF"/>
<protein>
    <submittedName>
        <fullName evidence="3">Uncharacterized protein</fullName>
    </submittedName>
</protein>
<evidence type="ECO:0000313" key="4">
    <source>
        <dbReference type="Proteomes" id="UP000053558"/>
    </source>
</evidence>
<dbReference type="InterPro" id="IPR041078">
    <property type="entry name" value="Plavaka"/>
</dbReference>
<keyword evidence="2" id="KW-0472">Membrane</keyword>
<feature type="transmembrane region" description="Helical" evidence="2">
    <location>
        <begin position="63"/>
        <end position="82"/>
    </location>
</feature>
<feature type="transmembrane region" description="Helical" evidence="2">
    <location>
        <begin position="27"/>
        <end position="51"/>
    </location>
</feature>
<organism evidence="3 4">
    <name type="scientific">Coniophora puteana (strain RWD-64-598)</name>
    <name type="common">Brown rot fungus</name>
    <dbReference type="NCBI Taxonomy" id="741705"/>
    <lineage>
        <taxon>Eukaryota</taxon>
        <taxon>Fungi</taxon>
        <taxon>Dikarya</taxon>
        <taxon>Basidiomycota</taxon>
        <taxon>Agaricomycotina</taxon>
        <taxon>Agaricomycetes</taxon>
        <taxon>Agaricomycetidae</taxon>
        <taxon>Boletales</taxon>
        <taxon>Coniophorineae</taxon>
        <taxon>Coniophoraceae</taxon>
        <taxon>Coniophora</taxon>
    </lineage>
</organism>
<keyword evidence="2" id="KW-1133">Transmembrane helix</keyword>
<evidence type="ECO:0000313" key="3">
    <source>
        <dbReference type="EMBL" id="EIW84574.1"/>
    </source>
</evidence>
<dbReference type="KEGG" id="cput:CONPUDRAFT_151589"/>
<accession>A0A5M3N0L7</accession>
<evidence type="ECO:0000256" key="2">
    <source>
        <dbReference type="SAM" id="Phobius"/>
    </source>
</evidence>
<feature type="compositionally biased region" description="Pro residues" evidence="1">
    <location>
        <begin position="184"/>
        <end position="193"/>
    </location>
</feature>
<gene>
    <name evidence="3" type="ORF">CONPUDRAFT_151589</name>
</gene>
<keyword evidence="4" id="KW-1185">Reference proteome</keyword>
<dbReference type="Proteomes" id="UP000053558">
    <property type="component" value="Unassembled WGS sequence"/>
</dbReference>
<keyword evidence="2" id="KW-0812">Transmembrane</keyword>
<comment type="caution">
    <text evidence="3">The sequence shown here is derived from an EMBL/GenBank/DDBJ whole genome shotgun (WGS) entry which is preliminary data.</text>
</comment>
<feature type="region of interest" description="Disordered" evidence="1">
    <location>
        <begin position="180"/>
        <end position="200"/>
    </location>
</feature>
<dbReference type="AlphaFoldDB" id="A0A5M3N0L7"/>
<dbReference type="RefSeq" id="XP_007766238.1">
    <property type="nucleotide sequence ID" value="XM_007768048.1"/>
</dbReference>
<feature type="transmembrane region" description="Helical" evidence="2">
    <location>
        <begin position="94"/>
        <end position="112"/>
    </location>
</feature>
<evidence type="ECO:0000256" key="1">
    <source>
        <dbReference type="SAM" id="MobiDB-lite"/>
    </source>
</evidence>
<dbReference type="GeneID" id="19202887"/>
<feature type="region of interest" description="Disordered" evidence="1">
    <location>
        <begin position="123"/>
        <end position="148"/>
    </location>
</feature>
<dbReference type="EMBL" id="JH711575">
    <property type="protein sequence ID" value="EIW84574.1"/>
    <property type="molecule type" value="Genomic_DNA"/>
</dbReference>
<sequence>MFNFNKRKLPSRRLANRWLIEFSPHSIALTLTLSFTFTFTFTLSLSFTFAFSLSFTFTLSSSFELAVLIPVALAYSTSLTLPCTPSLSIILSKLVSYTQSLFPILIIQLVILRKSSSARASPLPGSDDFSLGHSPPPQDEDHPDFSNEDPSVGDAIKVGCLTRYFHKFLTGRKCNECGDFLSPGEPPPPSPPRNPDDWSPFGSRLAFETADFFFRRNQMSARHIDFMCRLWGISLVKHKDQAPFRDHKHLYDTIDDVKVGDIPWQSFSINYGGARPPRSVPPWMDAKYDVWFRDPLEVVKNILARPDFKDQMDYSPHRDYDSNGVRQYENLFSGDWAWEQADEIAQDPATHGSTFVPVILGSDKTTVSVATGLTEYYPLYLSIGNVHNNTRRARRNAVVLIGFLAIPKTNKTFSADPKFRQFRRQLFHASLSAILQVLKPGMSQPQVLKFGDGYFRRVIFGIGPYIADYPEQVLLTGIVQGWCPRCLAFPDDLDSGAPQRCRQHNEALVETLPSDVLWDEYGIIADVVPFTNDFPRADIHDLIAPDILHQLVKGTFKDHLVDWVEQYLHKVHPKAEALRILDDIDRRIAAAPPFAGLRRFPQGRGFKQWTGDDSKALMKVYLPAIEAHVPPNVVRAFRAFLEFTYIVRRNVITEDDFAILDDCVERFHRYRQIFVECGVNISLSLPRQHSLPHYKYLIRRFGAPNGLCSSITESKHIEAVKDPWRRSSRFNALGQMLRTNSRLDKLAACRVDFDARGMLADDLLDEELGLDEQFLEVVDHMPDNELLAMGYHPNNLRNREAQSKSVAADSNDELALDGSRRVRVVGKIDGKELMAEVKLAKSRARKRPRTLPNLAKEVREPQLVEQTQRFLFTMLHGNDPRLKYNVFVPLHECPLPPAKITVVNSAVSTFRAPSDNCGTGGLKRERIRSTASWRNEAPRYDCVFVLTDETRPGTLAMDVVRVLALFKFEIGKVVYECALVHWFEYYSDERDEDTGMYIVRPKFKGNTRDVSVIDVDTIVRAAHLIPVFGKHTVPEDFKCHQTYDTYDAFYINRFIDHHAFELA</sequence>
<dbReference type="Pfam" id="PF18759">
    <property type="entry name" value="Plavaka"/>
    <property type="match status" value="1"/>
</dbReference>
<name>A0A5M3N0L7_CONPW</name>
<proteinExistence type="predicted"/>
<reference evidence="4" key="1">
    <citation type="journal article" date="2012" name="Science">
        <title>The Paleozoic origin of enzymatic lignin decomposition reconstructed from 31 fungal genomes.</title>
        <authorList>
            <person name="Floudas D."/>
            <person name="Binder M."/>
            <person name="Riley R."/>
            <person name="Barry K."/>
            <person name="Blanchette R.A."/>
            <person name="Henrissat B."/>
            <person name="Martinez A.T."/>
            <person name="Otillar R."/>
            <person name="Spatafora J.W."/>
            <person name="Yadav J.S."/>
            <person name="Aerts A."/>
            <person name="Benoit I."/>
            <person name="Boyd A."/>
            <person name="Carlson A."/>
            <person name="Copeland A."/>
            <person name="Coutinho P.M."/>
            <person name="de Vries R.P."/>
            <person name="Ferreira P."/>
            <person name="Findley K."/>
            <person name="Foster B."/>
            <person name="Gaskell J."/>
            <person name="Glotzer D."/>
            <person name="Gorecki P."/>
            <person name="Heitman J."/>
            <person name="Hesse C."/>
            <person name="Hori C."/>
            <person name="Igarashi K."/>
            <person name="Jurgens J.A."/>
            <person name="Kallen N."/>
            <person name="Kersten P."/>
            <person name="Kohler A."/>
            <person name="Kuees U."/>
            <person name="Kumar T.K.A."/>
            <person name="Kuo A."/>
            <person name="LaButti K."/>
            <person name="Larrondo L.F."/>
            <person name="Lindquist E."/>
            <person name="Ling A."/>
            <person name="Lombard V."/>
            <person name="Lucas S."/>
            <person name="Lundell T."/>
            <person name="Martin R."/>
            <person name="McLaughlin D.J."/>
            <person name="Morgenstern I."/>
            <person name="Morin E."/>
            <person name="Murat C."/>
            <person name="Nagy L.G."/>
            <person name="Nolan M."/>
            <person name="Ohm R.A."/>
            <person name="Patyshakuliyeva A."/>
            <person name="Rokas A."/>
            <person name="Ruiz-Duenas F.J."/>
            <person name="Sabat G."/>
            <person name="Salamov A."/>
            <person name="Samejima M."/>
            <person name="Schmutz J."/>
            <person name="Slot J.C."/>
            <person name="St John F."/>
            <person name="Stenlid J."/>
            <person name="Sun H."/>
            <person name="Sun S."/>
            <person name="Syed K."/>
            <person name="Tsang A."/>
            <person name="Wiebenga A."/>
            <person name="Young D."/>
            <person name="Pisabarro A."/>
            <person name="Eastwood D.C."/>
            <person name="Martin F."/>
            <person name="Cullen D."/>
            <person name="Grigoriev I.V."/>
            <person name="Hibbett D.S."/>
        </authorList>
    </citation>
    <scope>NUCLEOTIDE SEQUENCE [LARGE SCALE GENOMIC DNA]</scope>
    <source>
        <strain evidence="4">RWD-64-598 SS2</strain>
    </source>
</reference>
<dbReference type="OrthoDB" id="3199698at2759"/>